<dbReference type="AlphaFoldDB" id="A0AAW1N3C9"/>
<dbReference type="Proteomes" id="UP001458880">
    <property type="component" value="Unassembled WGS sequence"/>
</dbReference>
<reference evidence="1 2" key="1">
    <citation type="journal article" date="2024" name="BMC Genomics">
        <title>De novo assembly and annotation of Popillia japonica's genome with initial clues to its potential as an invasive pest.</title>
        <authorList>
            <person name="Cucini C."/>
            <person name="Boschi S."/>
            <person name="Funari R."/>
            <person name="Cardaioli E."/>
            <person name="Iannotti N."/>
            <person name="Marturano G."/>
            <person name="Paoli F."/>
            <person name="Bruttini M."/>
            <person name="Carapelli A."/>
            <person name="Frati F."/>
            <person name="Nardi F."/>
        </authorList>
    </citation>
    <scope>NUCLEOTIDE SEQUENCE [LARGE SCALE GENOMIC DNA]</scope>
    <source>
        <strain evidence="1">DMR45628</strain>
    </source>
</reference>
<proteinExistence type="predicted"/>
<evidence type="ECO:0000313" key="1">
    <source>
        <dbReference type="EMBL" id="KAK9754522.1"/>
    </source>
</evidence>
<keyword evidence="2" id="KW-1185">Reference proteome</keyword>
<comment type="caution">
    <text evidence="1">The sequence shown here is derived from an EMBL/GenBank/DDBJ whole genome shotgun (WGS) entry which is preliminary data.</text>
</comment>
<dbReference type="EMBL" id="JASPKY010000007">
    <property type="protein sequence ID" value="KAK9754522.1"/>
    <property type="molecule type" value="Genomic_DNA"/>
</dbReference>
<gene>
    <name evidence="1" type="ORF">QE152_g1237</name>
</gene>
<sequence length="94" mass="10294">MNFRGETLSGEWVSIERVNSETSYWSGGAASDLIGGPQGPGSNLSIKIYTGLGSYCLQEIYRIIEVIIESSGRMLGVSSIICLFSNDNIEYYVE</sequence>
<organism evidence="1 2">
    <name type="scientific">Popillia japonica</name>
    <name type="common">Japanese beetle</name>
    <dbReference type="NCBI Taxonomy" id="7064"/>
    <lineage>
        <taxon>Eukaryota</taxon>
        <taxon>Metazoa</taxon>
        <taxon>Ecdysozoa</taxon>
        <taxon>Arthropoda</taxon>
        <taxon>Hexapoda</taxon>
        <taxon>Insecta</taxon>
        <taxon>Pterygota</taxon>
        <taxon>Neoptera</taxon>
        <taxon>Endopterygota</taxon>
        <taxon>Coleoptera</taxon>
        <taxon>Polyphaga</taxon>
        <taxon>Scarabaeiformia</taxon>
        <taxon>Scarabaeidae</taxon>
        <taxon>Rutelinae</taxon>
        <taxon>Popillia</taxon>
    </lineage>
</organism>
<protein>
    <submittedName>
        <fullName evidence="1">Uncharacterized protein</fullName>
    </submittedName>
</protein>
<name>A0AAW1N3C9_POPJA</name>
<evidence type="ECO:0000313" key="2">
    <source>
        <dbReference type="Proteomes" id="UP001458880"/>
    </source>
</evidence>
<accession>A0AAW1N3C9</accession>